<reference evidence="5" key="2">
    <citation type="submission" date="2025-08" db="UniProtKB">
        <authorList>
            <consortium name="Ensembl"/>
        </authorList>
    </citation>
    <scope>IDENTIFICATION</scope>
</reference>
<dbReference type="Ensembl" id="ENSMMDT00005048394.1">
    <property type="protein sequence ID" value="ENSMMDP00005047452.1"/>
    <property type="gene ID" value="ENSMMDG00005021629.1"/>
</dbReference>
<evidence type="ECO:0000313" key="6">
    <source>
        <dbReference type="Proteomes" id="UP000472263"/>
    </source>
</evidence>
<evidence type="ECO:0000256" key="3">
    <source>
        <dbReference type="ARBA" id="ARBA00022737"/>
    </source>
</evidence>
<dbReference type="SUPFAM" id="SSF47473">
    <property type="entry name" value="EF-hand"/>
    <property type="match status" value="1"/>
</dbReference>
<keyword evidence="4" id="KW-0966">Cell projection</keyword>
<keyword evidence="3" id="KW-0677">Repeat</keyword>
<evidence type="ECO:0000313" key="5">
    <source>
        <dbReference type="Ensembl" id="ENSMMDP00005047452.1"/>
    </source>
</evidence>
<proteinExistence type="predicted"/>
<keyword evidence="6" id="KW-1185">Reference proteome</keyword>
<dbReference type="InterPro" id="IPR050630">
    <property type="entry name" value="WD_repeat_EMAP"/>
</dbReference>
<protein>
    <submittedName>
        <fullName evidence="5">Cilia and flagella associated protein 251</fullName>
    </submittedName>
</protein>
<keyword evidence="2" id="KW-0853">WD repeat</keyword>
<dbReference type="GeneTree" id="ENSGT00390000013370"/>
<dbReference type="Gene3D" id="1.10.238.10">
    <property type="entry name" value="EF-hand"/>
    <property type="match status" value="1"/>
</dbReference>
<sequence>IKTILGPTYGSPVEKIVVLPKYTEHDTSSFYLAYITKDKVGLQILPLDGNPYKSSALICHPKGVSALACSYDGRFVFTAGGPDCTVFSWEINRNALEAAAALGGKDLMPFYTLLEGGREGQFYREMEDVFYYCQIRNQGIDSMEERQVSTKIPLTDMPSVMRALGFFPTEQEIEDMQNEVKFSKYAETGKYVTNIDLEEFIKLYINHRPAFGISSDELVQAFHVLCESDKTGEPVLQRHKLLELLQVRGECMTEDEIAECFTTLLGLDAEAEGSEHDTKYLLEHAIPNEIAVETFTRDILGFPSHAEAASVPSVTPSPQE</sequence>
<dbReference type="InterPro" id="IPR011045">
    <property type="entry name" value="N2O_reductase_N"/>
</dbReference>
<dbReference type="AlphaFoldDB" id="A0A668A2F4"/>
<evidence type="ECO:0000256" key="1">
    <source>
        <dbReference type="ARBA" id="ARBA00004138"/>
    </source>
</evidence>
<dbReference type="InterPro" id="IPR011992">
    <property type="entry name" value="EF-hand-dom_pair"/>
</dbReference>
<accession>A0A668A2F4</accession>
<dbReference type="Proteomes" id="UP000472263">
    <property type="component" value="Chromosome 9"/>
</dbReference>
<evidence type="ECO:0000256" key="4">
    <source>
        <dbReference type="ARBA" id="ARBA00023273"/>
    </source>
</evidence>
<reference evidence="5" key="3">
    <citation type="submission" date="2025-09" db="UniProtKB">
        <authorList>
            <consortium name="Ensembl"/>
        </authorList>
    </citation>
    <scope>IDENTIFICATION</scope>
</reference>
<comment type="subcellular location">
    <subcellularLocation>
        <location evidence="1">Cell projection</location>
        <location evidence="1">Cilium</location>
    </subcellularLocation>
</comment>
<reference evidence="5" key="1">
    <citation type="submission" date="2019-06" db="EMBL/GenBank/DDBJ databases">
        <authorList>
            <consortium name="Wellcome Sanger Institute Data Sharing"/>
        </authorList>
    </citation>
    <scope>NUCLEOTIDE SEQUENCE [LARGE SCALE GENOMIC DNA]</scope>
</reference>
<evidence type="ECO:0000256" key="2">
    <source>
        <dbReference type="ARBA" id="ARBA00022574"/>
    </source>
</evidence>
<dbReference type="PANTHER" id="PTHR13720:SF13">
    <property type="entry name" value="CILIA- AND FLAGELLA-ASSOCIATED PROTEIN 251"/>
    <property type="match status" value="1"/>
</dbReference>
<dbReference type="SUPFAM" id="SSF50974">
    <property type="entry name" value="Nitrous oxide reductase, N-terminal domain"/>
    <property type="match status" value="1"/>
</dbReference>
<organism evidence="5 6">
    <name type="scientific">Myripristis murdjan</name>
    <name type="common">pinecone soldierfish</name>
    <dbReference type="NCBI Taxonomy" id="586833"/>
    <lineage>
        <taxon>Eukaryota</taxon>
        <taxon>Metazoa</taxon>
        <taxon>Chordata</taxon>
        <taxon>Craniata</taxon>
        <taxon>Vertebrata</taxon>
        <taxon>Euteleostomi</taxon>
        <taxon>Actinopterygii</taxon>
        <taxon>Neopterygii</taxon>
        <taxon>Teleostei</taxon>
        <taxon>Neoteleostei</taxon>
        <taxon>Acanthomorphata</taxon>
        <taxon>Holocentriformes</taxon>
        <taxon>Holocentridae</taxon>
        <taxon>Myripristis</taxon>
    </lineage>
</organism>
<dbReference type="PANTHER" id="PTHR13720">
    <property type="entry name" value="WD-40 REPEAT PROTEIN"/>
    <property type="match status" value="1"/>
</dbReference>
<dbReference type="GO" id="GO:0036126">
    <property type="term" value="C:sperm flagellum"/>
    <property type="evidence" value="ECO:0007669"/>
    <property type="project" value="TreeGrafter"/>
</dbReference>
<name>A0A668A2F4_9TELE</name>